<dbReference type="PROSITE" id="PS51257">
    <property type="entry name" value="PROKAR_LIPOPROTEIN"/>
    <property type="match status" value="1"/>
</dbReference>
<accession>A0A1M5J6D1</accession>
<keyword evidence="2" id="KW-0732">Signal</keyword>
<keyword evidence="5" id="KW-1185">Reference proteome</keyword>
<organism evidence="4 5">
    <name type="scientific">Ornithinibacillus halophilus</name>
    <dbReference type="NCBI Taxonomy" id="930117"/>
    <lineage>
        <taxon>Bacteria</taxon>
        <taxon>Bacillati</taxon>
        <taxon>Bacillota</taxon>
        <taxon>Bacilli</taxon>
        <taxon>Bacillales</taxon>
        <taxon>Bacillaceae</taxon>
        <taxon>Ornithinibacillus</taxon>
    </lineage>
</organism>
<dbReference type="STRING" id="930117.SAMN05216225_102826"/>
<feature type="signal peptide" evidence="2">
    <location>
        <begin position="1"/>
        <end position="22"/>
    </location>
</feature>
<evidence type="ECO:0000256" key="2">
    <source>
        <dbReference type="SAM" id="SignalP"/>
    </source>
</evidence>
<dbReference type="InterPro" id="IPR013783">
    <property type="entry name" value="Ig-like_fold"/>
</dbReference>
<dbReference type="AlphaFoldDB" id="A0A1M5J6D1"/>
<gene>
    <name evidence="4" type="ORF">SAMN05216225_102826</name>
</gene>
<proteinExistence type="predicted"/>
<dbReference type="InterPro" id="IPR032693">
    <property type="entry name" value="YtkA-like_dom"/>
</dbReference>
<feature type="chain" id="PRO_5038441898" evidence="2">
    <location>
        <begin position="23"/>
        <end position="152"/>
    </location>
</feature>
<evidence type="ECO:0000259" key="3">
    <source>
        <dbReference type="Pfam" id="PF13115"/>
    </source>
</evidence>
<dbReference type="Proteomes" id="UP000183988">
    <property type="component" value="Unassembled WGS sequence"/>
</dbReference>
<evidence type="ECO:0000313" key="5">
    <source>
        <dbReference type="Proteomes" id="UP000183988"/>
    </source>
</evidence>
<feature type="domain" description="YtkA-like" evidence="3">
    <location>
        <begin position="38"/>
        <end position="116"/>
    </location>
</feature>
<dbReference type="OrthoDB" id="2679563at2"/>
<protein>
    <submittedName>
        <fullName evidence="4">YtkA-like</fullName>
    </submittedName>
</protein>
<evidence type="ECO:0000313" key="4">
    <source>
        <dbReference type="EMBL" id="SHG36061.1"/>
    </source>
</evidence>
<evidence type="ECO:0000256" key="1">
    <source>
        <dbReference type="SAM" id="MobiDB-lite"/>
    </source>
</evidence>
<feature type="compositionally biased region" description="Acidic residues" evidence="1">
    <location>
        <begin position="137"/>
        <end position="146"/>
    </location>
</feature>
<reference evidence="4 5" key="1">
    <citation type="submission" date="2016-11" db="EMBL/GenBank/DDBJ databases">
        <authorList>
            <person name="Jaros S."/>
            <person name="Januszkiewicz K."/>
            <person name="Wedrychowicz H."/>
        </authorList>
    </citation>
    <scope>NUCLEOTIDE SEQUENCE [LARGE SCALE GENOMIC DNA]</scope>
    <source>
        <strain evidence="4 5">IBRC-M 10683</strain>
    </source>
</reference>
<feature type="region of interest" description="Disordered" evidence="1">
    <location>
        <begin position="124"/>
        <end position="152"/>
    </location>
</feature>
<dbReference type="RefSeq" id="WP_072891027.1">
    <property type="nucleotide sequence ID" value="NZ_FQVW01000028.1"/>
</dbReference>
<dbReference type="EMBL" id="FQVW01000028">
    <property type="protein sequence ID" value="SHG36061.1"/>
    <property type="molecule type" value="Genomic_DNA"/>
</dbReference>
<name>A0A1M5J6D1_9BACI</name>
<sequence>MKKRSWLLILGVVFLAILTACNDESAEENENSDELLMLEVELNVAETVDVGETVDLSATVTYGDEAVADADEVEYEVWEKGLKDESYRLEATNNEDGTYTAETTFDKDGIYHVQVHVTAKDLHTMPQKEVTVGEGGDYSDLEEENDDSHGDH</sequence>
<dbReference type="Gene3D" id="2.60.40.10">
    <property type="entry name" value="Immunoglobulins"/>
    <property type="match status" value="1"/>
</dbReference>
<dbReference type="Pfam" id="PF13115">
    <property type="entry name" value="YtkA"/>
    <property type="match status" value="1"/>
</dbReference>